<dbReference type="InterPro" id="IPR032808">
    <property type="entry name" value="DoxX"/>
</dbReference>
<organism evidence="6 7">
    <name type="scientific">Devosia nitrariae</name>
    <dbReference type="NCBI Taxonomy" id="2071872"/>
    <lineage>
        <taxon>Bacteria</taxon>
        <taxon>Pseudomonadati</taxon>
        <taxon>Pseudomonadota</taxon>
        <taxon>Alphaproteobacteria</taxon>
        <taxon>Hyphomicrobiales</taxon>
        <taxon>Devosiaceae</taxon>
        <taxon>Devosia</taxon>
    </lineage>
</organism>
<evidence type="ECO:0000256" key="5">
    <source>
        <dbReference type="SAM" id="Phobius"/>
    </source>
</evidence>
<evidence type="ECO:0008006" key="8">
    <source>
        <dbReference type="Google" id="ProtNLM"/>
    </source>
</evidence>
<dbReference type="RefSeq" id="WP_284340116.1">
    <property type="nucleotide sequence ID" value="NZ_BSNS01000009.1"/>
</dbReference>
<reference evidence="7" key="1">
    <citation type="journal article" date="2019" name="Int. J. Syst. Evol. Microbiol.">
        <title>The Global Catalogue of Microorganisms (GCM) 10K type strain sequencing project: providing services to taxonomists for standard genome sequencing and annotation.</title>
        <authorList>
            <consortium name="The Broad Institute Genomics Platform"/>
            <consortium name="The Broad Institute Genome Sequencing Center for Infectious Disease"/>
            <person name="Wu L."/>
            <person name="Ma J."/>
        </authorList>
    </citation>
    <scope>NUCLEOTIDE SEQUENCE [LARGE SCALE GENOMIC DNA]</scope>
    <source>
        <strain evidence="7">NBRC 112416</strain>
    </source>
</reference>
<dbReference type="Proteomes" id="UP001156691">
    <property type="component" value="Unassembled WGS sequence"/>
</dbReference>
<comment type="subcellular location">
    <subcellularLocation>
        <location evidence="1">Membrane</location>
        <topology evidence="1">Multi-pass membrane protein</topology>
    </subcellularLocation>
</comment>
<evidence type="ECO:0000313" key="6">
    <source>
        <dbReference type="EMBL" id="GLQ54663.1"/>
    </source>
</evidence>
<dbReference type="EMBL" id="BSNS01000009">
    <property type="protein sequence ID" value="GLQ54663.1"/>
    <property type="molecule type" value="Genomic_DNA"/>
</dbReference>
<keyword evidence="2 5" id="KW-0812">Transmembrane</keyword>
<evidence type="ECO:0000256" key="3">
    <source>
        <dbReference type="ARBA" id="ARBA00022989"/>
    </source>
</evidence>
<feature type="transmembrane region" description="Helical" evidence="5">
    <location>
        <begin position="46"/>
        <end position="67"/>
    </location>
</feature>
<accession>A0ABQ5W483</accession>
<keyword evidence="4 5" id="KW-0472">Membrane</keyword>
<keyword evidence="3 5" id="KW-1133">Transmembrane helix</keyword>
<name>A0ABQ5W483_9HYPH</name>
<gene>
    <name evidence="6" type="ORF">GCM10010862_19220</name>
</gene>
<evidence type="ECO:0000256" key="2">
    <source>
        <dbReference type="ARBA" id="ARBA00022692"/>
    </source>
</evidence>
<evidence type="ECO:0000313" key="7">
    <source>
        <dbReference type="Proteomes" id="UP001156691"/>
    </source>
</evidence>
<comment type="caution">
    <text evidence="6">The sequence shown here is derived from an EMBL/GenBank/DDBJ whole genome shotgun (WGS) entry which is preliminary data.</text>
</comment>
<feature type="transmembrane region" description="Helical" evidence="5">
    <location>
        <begin position="6"/>
        <end position="26"/>
    </location>
</feature>
<feature type="transmembrane region" description="Helical" evidence="5">
    <location>
        <begin position="73"/>
        <end position="92"/>
    </location>
</feature>
<sequence>MPADLAANILVVARILMGGAFFVAGVRSTQSFPKLVPVMTTLGAPFPPVALAIGIALKLVCGAALALGLWPAYAAAGLIVFLIAATLLFHKFWTYQGRERVEHINAFISNTALVGGFLAVAVSL</sequence>
<dbReference type="Pfam" id="PF07681">
    <property type="entry name" value="DoxX"/>
    <property type="match status" value="1"/>
</dbReference>
<proteinExistence type="predicted"/>
<evidence type="ECO:0000256" key="1">
    <source>
        <dbReference type="ARBA" id="ARBA00004141"/>
    </source>
</evidence>
<protein>
    <recommendedName>
        <fullName evidence="8">DoxX family protein</fullName>
    </recommendedName>
</protein>
<feature type="transmembrane region" description="Helical" evidence="5">
    <location>
        <begin position="104"/>
        <end position="122"/>
    </location>
</feature>
<evidence type="ECO:0000256" key="4">
    <source>
        <dbReference type="ARBA" id="ARBA00023136"/>
    </source>
</evidence>
<keyword evidence="7" id="KW-1185">Reference proteome</keyword>